<evidence type="ECO:0000256" key="2">
    <source>
        <dbReference type="RuleBase" id="RU361185"/>
    </source>
</evidence>
<dbReference type="PANTHER" id="PTHR22762:SF120">
    <property type="entry name" value="HETEROGLYCAN GLUCOSIDASE 1"/>
    <property type="match status" value="1"/>
</dbReference>
<dbReference type="RefSeq" id="WP_269886344.1">
    <property type="nucleotide sequence ID" value="NZ_JAQAGZ010000058.1"/>
</dbReference>
<dbReference type="Pfam" id="PF21365">
    <property type="entry name" value="Glyco_hydro_31_3rd"/>
    <property type="match status" value="1"/>
</dbReference>
<organism evidence="7 8">
    <name type="scientific">Paenibacillus gyeongsangnamensis</name>
    <dbReference type="NCBI Taxonomy" id="3388067"/>
    <lineage>
        <taxon>Bacteria</taxon>
        <taxon>Bacillati</taxon>
        <taxon>Bacillota</taxon>
        <taxon>Bacilli</taxon>
        <taxon>Bacillales</taxon>
        <taxon>Paenibacillaceae</taxon>
        <taxon>Paenibacillus</taxon>
    </lineage>
</organism>
<dbReference type="Gene3D" id="3.20.20.80">
    <property type="entry name" value="Glycosidases"/>
    <property type="match status" value="2"/>
</dbReference>
<dbReference type="CDD" id="cd14752">
    <property type="entry name" value="GH31_N"/>
    <property type="match status" value="1"/>
</dbReference>
<feature type="domain" description="Glycoside hydrolase family 31 N-terminal" evidence="5">
    <location>
        <begin position="63"/>
        <end position="268"/>
    </location>
</feature>
<evidence type="ECO:0000259" key="5">
    <source>
        <dbReference type="Pfam" id="PF13802"/>
    </source>
</evidence>
<keyword evidence="8" id="KW-1185">Reference proteome</keyword>
<dbReference type="EMBL" id="JAQAGZ010000058">
    <property type="protein sequence ID" value="MCZ8517817.1"/>
    <property type="molecule type" value="Genomic_DNA"/>
</dbReference>
<dbReference type="InterPro" id="IPR013780">
    <property type="entry name" value="Glyco_hydro_b"/>
</dbReference>
<feature type="domain" description="Glycosyl hydrolase family 31 C-terminal" evidence="6">
    <location>
        <begin position="724"/>
        <end position="835"/>
    </location>
</feature>
<comment type="similarity">
    <text evidence="1 2">Belongs to the glycosyl hydrolase 31 family.</text>
</comment>
<feature type="domain" description="Glycoside hydrolase family 31 TIM barrel" evidence="4">
    <location>
        <begin position="312"/>
        <end position="715"/>
    </location>
</feature>
<dbReference type="InterPro" id="IPR048395">
    <property type="entry name" value="Glyco_hydro_31_C"/>
</dbReference>
<dbReference type="InterPro" id="IPR011013">
    <property type="entry name" value="Gal_mutarotase_sf_dom"/>
</dbReference>
<gene>
    <name evidence="7" type="ORF">O9H85_37160</name>
</gene>
<dbReference type="PANTHER" id="PTHR22762">
    <property type="entry name" value="ALPHA-GLUCOSIDASE"/>
    <property type="match status" value="1"/>
</dbReference>
<sequence length="1010" mass="116040">MPTGYETKTEMYKFIRVEDYFNDYKSWDRLDRVLSHTFDGSKKILSLGFRNSDNQSCLMLLYFPRKDTYRLRFNPGKSEFDDYTVYNTRAVVMDTFDQLCDTMEDFTIDYQEYNDRVEVISKGHDNKPFLKLEVTLAPFQIQAFKFNASGAEYLVLSDSNPGIYYSKKTYSGSDSDDYAMIQAKIKPASAKYCGFGEHGGGSLYKNEVQLTYFNFDNMMSKQVYNQGAMDDREPLYHSNPFFIEFYGVPAEDSVYGIFVDNSSQVFMDLGYLNSKQYMIGTRFGDLDYYVFIGDSCSDIMDAYSSIVGRSRLKPRYALGYHQGCYGYDTRKKLENVAENYRKYQIPIDGLHIDVDIQKDYQTFTIDESRFPDPKGMFTGLRNNGFMCSTNITPIISNKDDNYLTYRSGLEQQFFVKDLRHGPLNYDGESYQNYQSGSETYYFFKDPNYNTGSPYVGEVYYGGDRGTTGHYPDFGRKEVRDWWGKQYKYLFEMGLEMVWQDMTTPCIRDTRGDMRSFPFKLKITDDSVKMYTQSDSDLAASNENTTTVIKVWNLFSYNLHKATYHGLNNLGIPGRENKRNFIIGRGGMHRFAGLWTGDNASSWDFLRVTLPQVLALGISGQAVSGSDVGGFEIEQDWEHWADPELFIRWTTMGAFLPWFRNHYIAKGRKFFQEPYAYQFVDLNAIPPEARYLYTSVLPVCKHYIELRYRLMQLFYDAMFENTINGMPICRTMFLNDSEDRALFNDKLPFLNNQFFVGKDLLIAPVLEKQSKDNANGKRDIYLPEGSDWYSFKDNRSPLSPAVEGGGEVRGFDAHIDANEDHIGYIVPIYVRSGAVIPTIELEQFVGELNAKQQPNPVTLNMYPGQSGQYTMFLDDGVSRSSAPAGDPQSGSDPLAKSEYRETRISHSYTLPNVREIEVNRIHDNFTPQENYFFVAILHDPGEMTGQSGPLKSVEVSGQPAAFISGGTTEERADHLRNASSNAWYYNENIRISFMKVFDNSSSISIKAEYLA</sequence>
<dbReference type="Pfam" id="PF01055">
    <property type="entry name" value="Glyco_hydro_31_2nd"/>
    <property type="match status" value="1"/>
</dbReference>
<dbReference type="InterPro" id="IPR025887">
    <property type="entry name" value="Glyco_hydro_31_N_dom"/>
</dbReference>
<evidence type="ECO:0000256" key="1">
    <source>
        <dbReference type="ARBA" id="ARBA00007806"/>
    </source>
</evidence>
<reference evidence="7 8" key="1">
    <citation type="submission" date="2022-12" db="EMBL/GenBank/DDBJ databases">
        <title>Draft genome sequence of Paenibacillus sp. dW9.</title>
        <authorList>
            <person name="Choi E.-W."/>
            <person name="Kim D.-U."/>
        </authorList>
    </citation>
    <scope>NUCLEOTIDE SEQUENCE [LARGE SCALE GENOMIC DNA]</scope>
    <source>
        <strain evidence="8">dW9</strain>
    </source>
</reference>
<dbReference type="InterPro" id="IPR000322">
    <property type="entry name" value="Glyco_hydro_31_TIM"/>
</dbReference>
<evidence type="ECO:0000313" key="7">
    <source>
        <dbReference type="EMBL" id="MCZ8517817.1"/>
    </source>
</evidence>
<dbReference type="SUPFAM" id="SSF51445">
    <property type="entry name" value="(Trans)glycosidases"/>
    <property type="match status" value="1"/>
</dbReference>
<evidence type="ECO:0008006" key="9">
    <source>
        <dbReference type="Google" id="ProtNLM"/>
    </source>
</evidence>
<feature type="region of interest" description="Disordered" evidence="3">
    <location>
        <begin position="874"/>
        <end position="899"/>
    </location>
</feature>
<evidence type="ECO:0000259" key="4">
    <source>
        <dbReference type="Pfam" id="PF01055"/>
    </source>
</evidence>
<protein>
    <recommendedName>
        <fullName evidence="9">Alpha-glucosidase</fullName>
    </recommendedName>
</protein>
<evidence type="ECO:0000259" key="6">
    <source>
        <dbReference type="Pfam" id="PF21365"/>
    </source>
</evidence>
<dbReference type="SUPFAM" id="SSF51011">
    <property type="entry name" value="Glycosyl hydrolase domain"/>
    <property type="match status" value="1"/>
</dbReference>
<dbReference type="SUPFAM" id="SSF74650">
    <property type="entry name" value="Galactose mutarotase-like"/>
    <property type="match status" value="1"/>
</dbReference>
<accession>A0ABT4QLR2</accession>
<keyword evidence="2" id="KW-0326">Glycosidase</keyword>
<evidence type="ECO:0000313" key="8">
    <source>
        <dbReference type="Proteomes" id="UP001527882"/>
    </source>
</evidence>
<dbReference type="Pfam" id="PF13802">
    <property type="entry name" value="Gal_mutarotas_2"/>
    <property type="match status" value="1"/>
</dbReference>
<dbReference type="InterPro" id="IPR017853">
    <property type="entry name" value="GH"/>
</dbReference>
<evidence type="ECO:0000256" key="3">
    <source>
        <dbReference type="SAM" id="MobiDB-lite"/>
    </source>
</evidence>
<name>A0ABT4QLR2_9BACL</name>
<keyword evidence="2" id="KW-0378">Hydrolase</keyword>
<dbReference type="Gene3D" id="2.60.40.1180">
    <property type="entry name" value="Golgi alpha-mannosidase II"/>
    <property type="match status" value="2"/>
</dbReference>
<dbReference type="Proteomes" id="UP001527882">
    <property type="component" value="Unassembled WGS sequence"/>
</dbReference>
<dbReference type="Gene3D" id="2.60.40.1760">
    <property type="entry name" value="glycosyl hydrolase (family 31)"/>
    <property type="match status" value="1"/>
</dbReference>
<comment type="caution">
    <text evidence="7">The sequence shown here is derived from an EMBL/GenBank/DDBJ whole genome shotgun (WGS) entry which is preliminary data.</text>
</comment>
<proteinExistence type="inferred from homology"/>